<dbReference type="AlphaFoldDB" id="A0A0C3LLL1"/>
<evidence type="ECO:0000313" key="2">
    <source>
        <dbReference type="EMBL" id="KIO22237.1"/>
    </source>
</evidence>
<accession>A0A0C3LLL1</accession>
<feature type="compositionally biased region" description="Polar residues" evidence="1">
    <location>
        <begin position="244"/>
        <end position="253"/>
    </location>
</feature>
<dbReference type="HOGENOM" id="CLU_592108_0_0_1"/>
<gene>
    <name evidence="2" type="ORF">M407DRAFT_28250</name>
</gene>
<feature type="region of interest" description="Disordered" evidence="1">
    <location>
        <begin position="1"/>
        <end position="96"/>
    </location>
</feature>
<reference evidence="2 3" key="1">
    <citation type="submission" date="2014-04" db="EMBL/GenBank/DDBJ databases">
        <authorList>
            <consortium name="DOE Joint Genome Institute"/>
            <person name="Kuo A."/>
            <person name="Girlanda M."/>
            <person name="Perotto S."/>
            <person name="Kohler A."/>
            <person name="Nagy L.G."/>
            <person name="Floudas D."/>
            <person name="Copeland A."/>
            <person name="Barry K.W."/>
            <person name="Cichocki N."/>
            <person name="Veneault-Fourrey C."/>
            <person name="LaButti K."/>
            <person name="Lindquist E.A."/>
            <person name="Lipzen A."/>
            <person name="Lundell T."/>
            <person name="Morin E."/>
            <person name="Murat C."/>
            <person name="Sun H."/>
            <person name="Tunlid A."/>
            <person name="Henrissat B."/>
            <person name="Grigoriev I.V."/>
            <person name="Hibbett D.S."/>
            <person name="Martin F."/>
            <person name="Nordberg H.P."/>
            <person name="Cantor M.N."/>
            <person name="Hua S.X."/>
        </authorList>
    </citation>
    <scope>NUCLEOTIDE SEQUENCE [LARGE SCALE GENOMIC DNA]</scope>
    <source>
        <strain evidence="2 3">MUT 4182</strain>
    </source>
</reference>
<organism evidence="2 3">
    <name type="scientific">Tulasnella calospora MUT 4182</name>
    <dbReference type="NCBI Taxonomy" id="1051891"/>
    <lineage>
        <taxon>Eukaryota</taxon>
        <taxon>Fungi</taxon>
        <taxon>Dikarya</taxon>
        <taxon>Basidiomycota</taxon>
        <taxon>Agaricomycotina</taxon>
        <taxon>Agaricomycetes</taxon>
        <taxon>Cantharellales</taxon>
        <taxon>Tulasnellaceae</taxon>
        <taxon>Tulasnella</taxon>
    </lineage>
</organism>
<proteinExistence type="predicted"/>
<protein>
    <submittedName>
        <fullName evidence="2">Uncharacterized protein</fullName>
    </submittedName>
</protein>
<dbReference type="Proteomes" id="UP000054248">
    <property type="component" value="Unassembled WGS sequence"/>
</dbReference>
<dbReference type="OrthoDB" id="3194731at2759"/>
<dbReference type="EMBL" id="KN823115">
    <property type="protein sequence ID" value="KIO22237.1"/>
    <property type="molecule type" value="Genomic_DNA"/>
</dbReference>
<name>A0A0C3LLL1_9AGAM</name>
<feature type="compositionally biased region" description="Polar residues" evidence="1">
    <location>
        <begin position="28"/>
        <end position="44"/>
    </location>
</feature>
<reference evidence="3" key="2">
    <citation type="submission" date="2015-01" db="EMBL/GenBank/DDBJ databases">
        <title>Evolutionary Origins and Diversification of the Mycorrhizal Mutualists.</title>
        <authorList>
            <consortium name="DOE Joint Genome Institute"/>
            <consortium name="Mycorrhizal Genomics Consortium"/>
            <person name="Kohler A."/>
            <person name="Kuo A."/>
            <person name="Nagy L.G."/>
            <person name="Floudas D."/>
            <person name="Copeland A."/>
            <person name="Barry K.W."/>
            <person name="Cichocki N."/>
            <person name="Veneault-Fourrey C."/>
            <person name="LaButti K."/>
            <person name="Lindquist E.A."/>
            <person name="Lipzen A."/>
            <person name="Lundell T."/>
            <person name="Morin E."/>
            <person name="Murat C."/>
            <person name="Riley R."/>
            <person name="Ohm R."/>
            <person name="Sun H."/>
            <person name="Tunlid A."/>
            <person name="Henrissat B."/>
            <person name="Grigoriev I.V."/>
            <person name="Hibbett D.S."/>
            <person name="Martin F."/>
        </authorList>
    </citation>
    <scope>NUCLEOTIDE SEQUENCE [LARGE SCALE GENOMIC DNA]</scope>
    <source>
        <strain evidence="3">MUT 4182</strain>
    </source>
</reference>
<feature type="compositionally biased region" description="Low complexity" evidence="1">
    <location>
        <begin position="224"/>
        <end position="243"/>
    </location>
</feature>
<sequence>MSQSAIPYTSDAEDWEEEITRAPAHGSKLTTATSANGMSLQPLTEANLLRPPSDLIDDASSMRTWEPPSPNPHAVYSSGPGRRSRGDGARTPVARHGFNTRNRLSANFDPLIHQDLAGLDLPAQSRPEPEVVDAKLLADLGSVEHCCEFIADVLRYALDMGLSDDKKWIADYAATRLRGSAMYWYTIELDKGSKSDWDKFQVALLKRAGRLAAGETASTKRRGSNATTSSSRTRLSRSDSVSTQNSSIFSSPDGTLYSSPASSSSYISASMIGLPGVSRTSSTSSYPRRVQSPASAQQPQFGKLLVKDYTGSTHYIGSSFNMSGICKRISERHEALYVTVDRRSRTLYLENCQSPYRTLGITWDISKDCTPHLNMGSKDRAYLVFLDQDGKPSHGWRSGPSRSAVWIVGADNHVRAFWRDENQKKHELHVLVKAESVMWYSETISLVTDPDAFLKDHHDYVRSSIVFEPQDLPSPQS</sequence>
<feature type="region of interest" description="Disordered" evidence="1">
    <location>
        <begin position="278"/>
        <end position="297"/>
    </location>
</feature>
<keyword evidence="3" id="KW-1185">Reference proteome</keyword>
<evidence type="ECO:0000313" key="3">
    <source>
        <dbReference type="Proteomes" id="UP000054248"/>
    </source>
</evidence>
<feature type="region of interest" description="Disordered" evidence="1">
    <location>
        <begin position="215"/>
        <end position="258"/>
    </location>
</feature>
<evidence type="ECO:0000256" key="1">
    <source>
        <dbReference type="SAM" id="MobiDB-lite"/>
    </source>
</evidence>